<name>A0A974BPQ3_XENLA</name>
<gene>
    <name evidence="2" type="ORF">XELAEV_18003120mg</name>
</gene>
<feature type="region of interest" description="Disordered" evidence="1">
    <location>
        <begin position="174"/>
        <end position="198"/>
    </location>
</feature>
<protein>
    <submittedName>
        <fullName evidence="2">Uncharacterized protein</fullName>
    </submittedName>
</protein>
<dbReference type="AlphaFoldDB" id="A0A974BPQ3"/>
<dbReference type="Proteomes" id="UP000694892">
    <property type="component" value="Unassembled WGS sequence"/>
</dbReference>
<organism evidence="2">
    <name type="scientific">Xenopus laevis</name>
    <name type="common">African clawed frog</name>
    <dbReference type="NCBI Taxonomy" id="8355"/>
    <lineage>
        <taxon>Eukaryota</taxon>
        <taxon>Metazoa</taxon>
        <taxon>Chordata</taxon>
        <taxon>Craniata</taxon>
        <taxon>Vertebrata</taxon>
        <taxon>Euteleostomi</taxon>
        <taxon>Amphibia</taxon>
        <taxon>Batrachia</taxon>
        <taxon>Anura</taxon>
        <taxon>Pipoidea</taxon>
        <taxon>Pipidae</taxon>
        <taxon>Xenopodinae</taxon>
        <taxon>Xenopus</taxon>
        <taxon>Xenopus</taxon>
    </lineage>
</organism>
<evidence type="ECO:0000313" key="2">
    <source>
        <dbReference type="EMBL" id="OCT56035.1"/>
    </source>
</evidence>
<reference evidence="2" key="1">
    <citation type="submission" date="2016-05" db="EMBL/GenBank/DDBJ databases">
        <title>WGS assembly of Xenopus laevis.</title>
        <authorList>
            <person name="Session A."/>
            <person name="Uno Y."/>
            <person name="Kwon T."/>
            <person name="Chapman J."/>
            <person name="Toyoda A."/>
            <person name="Takahashi S."/>
            <person name="Fukui A."/>
            <person name="Hikosaka A."/>
            <person name="Putnam N."/>
            <person name="Stites J."/>
            <person name="Van Heeringen S."/>
            <person name="Quigley I."/>
            <person name="Heinz S."/>
            <person name="Hellsten U."/>
            <person name="Lyons J."/>
            <person name="Suzuki A."/>
            <person name="Kondo M."/>
            <person name="Ogino H."/>
            <person name="Ochi H."/>
            <person name="Bogdanovic O."/>
            <person name="Lister R."/>
            <person name="Georgiou G."/>
            <person name="Paranjpe S."/>
            <person name="Van Kruijsbergen I."/>
            <person name="Mozaffari S."/>
            <person name="Shu S."/>
            <person name="Schmutz J."/>
            <person name="Jenkins J."/>
            <person name="Grimwood J."/>
            <person name="Carlson J."/>
            <person name="Mitros T."/>
            <person name="Simakov O."/>
            <person name="Heald R."/>
            <person name="Miller K."/>
            <person name="Haudenschild C."/>
            <person name="Kuroki Y."/>
            <person name="Tanaka T."/>
            <person name="Michiue T."/>
            <person name="Watanabe M."/>
            <person name="Kinoshita T."/>
            <person name="Ohta Y."/>
            <person name="Mawaribuchi S."/>
            <person name="Suzuki Y."/>
            <person name="Haramoto Y."/>
            <person name="Yamamoto T."/>
            <person name="Takagi C."/>
            <person name="Kitzman J."/>
            <person name="Shendure J."/>
            <person name="Nakayama T."/>
            <person name="Izutsu Y."/>
            <person name="Robert J."/>
            <person name="Dichmann D."/>
            <person name="Flajnik M."/>
            <person name="Houston D."/>
            <person name="Marcotte E."/>
            <person name="Wallingford J."/>
            <person name="Ito Y."/>
            <person name="Asashima M."/>
            <person name="Ueno N."/>
            <person name="Matsuda Y."/>
            <person name="Jan Veenstra G."/>
            <person name="Fujiyama A."/>
            <person name="Harland R."/>
            <person name="Taira M."/>
            <person name="Rokhsar D.S."/>
        </authorList>
    </citation>
    <scope>NUCLEOTIDE SEQUENCE</scope>
    <source>
        <strain evidence="2">J</strain>
        <tissue evidence="2">Blood</tissue>
    </source>
</reference>
<evidence type="ECO:0000256" key="1">
    <source>
        <dbReference type="SAM" id="MobiDB-lite"/>
    </source>
</evidence>
<feature type="compositionally biased region" description="Polar residues" evidence="1">
    <location>
        <begin position="175"/>
        <end position="186"/>
    </location>
</feature>
<sequence>MAFSSPESKSPGEKEMLDTGRRFVWTGLYGQKVTSRGDVRLLPLCGGCGAEMQYCNLNVDQRCPRCLRPFYIGPLFTKILDSQEWQQLDRHLQRWENRYPSTMAEGTQTPTVFVADQSILEAEATPTTGLEEPVIAEEAVSALTLGKQEGGAPPSGRVEMGENATFRPIVHAAASTPQSTGLSSDESPWEEEREDKGAGVVKAQLSPVPEGSVTNNGQSGVTAVAVDAAPVATVTPSTHYLLINDVTSFWVLPGEAPVREYRALSRVQKKVNLEVSKRWGYYMPYAPEQVYLDVSLLLEDWIHEDILDPLKMDRDSLIQHDRDARRRAKDLVQEKLPMWWLGRTILRTYVRSICKRAPERHYSKDVPNAKGGYSEKPHPAYYVSFEDTKAWFHKTI</sequence>
<accession>A0A974BPQ3</accession>
<dbReference type="EMBL" id="KV467588">
    <property type="protein sequence ID" value="OCT56035.1"/>
    <property type="molecule type" value="Genomic_DNA"/>
</dbReference>
<proteinExistence type="predicted"/>